<dbReference type="PANTHER" id="PTHR18964">
    <property type="entry name" value="ROK (REPRESSOR, ORF, KINASE) FAMILY"/>
    <property type="match status" value="1"/>
</dbReference>
<gene>
    <name evidence="2" type="ORF">GCM10022239_26980</name>
</gene>
<accession>A0ABP7G2X1</accession>
<dbReference type="SUPFAM" id="SSF53067">
    <property type="entry name" value="Actin-like ATPase domain"/>
    <property type="match status" value="1"/>
</dbReference>
<evidence type="ECO:0000313" key="2">
    <source>
        <dbReference type="EMBL" id="GAA3750287.1"/>
    </source>
</evidence>
<name>A0ABP7G2X1_9MICO</name>
<organism evidence="2 3">
    <name type="scientific">Leifsonella bigeumensis</name>
    <dbReference type="NCBI Taxonomy" id="433643"/>
    <lineage>
        <taxon>Bacteria</taxon>
        <taxon>Bacillati</taxon>
        <taxon>Actinomycetota</taxon>
        <taxon>Actinomycetes</taxon>
        <taxon>Micrococcales</taxon>
        <taxon>Microbacteriaceae</taxon>
        <taxon>Leifsonella</taxon>
    </lineage>
</organism>
<evidence type="ECO:0000256" key="1">
    <source>
        <dbReference type="ARBA" id="ARBA00006479"/>
    </source>
</evidence>
<evidence type="ECO:0000313" key="3">
    <source>
        <dbReference type="Proteomes" id="UP001501004"/>
    </source>
</evidence>
<proteinExistence type="inferred from homology"/>
<dbReference type="InterPro" id="IPR043129">
    <property type="entry name" value="ATPase_NBD"/>
</dbReference>
<dbReference type="Proteomes" id="UP001501004">
    <property type="component" value="Unassembled WGS sequence"/>
</dbReference>
<protein>
    <submittedName>
        <fullName evidence="2">ROK family protein</fullName>
    </submittedName>
</protein>
<comment type="similarity">
    <text evidence="1">Belongs to the ROK (NagC/XylR) family.</text>
</comment>
<dbReference type="CDD" id="cd23763">
    <property type="entry name" value="ASKHA_ATPase_ROK"/>
    <property type="match status" value="1"/>
</dbReference>
<sequence length="305" mass="31218">MVESAAWVLGIDLGGTGCRFVALTPSGEVLARTIVATPVEPDIDVRGFLRRQVERLDRLSSPTAVGIGASGPIDTAGIIRNSDTLAAFTGIPLLAMVQSEFGAPCVIDNDAVAAAVAEARSGAAIGADSLLHVTLGTGVGVCLLQGGEPFRGGDGAHPESGHFSVSGPPAPCYCGREICWEQRASRTALQAAAANAGFAANGDLRDIRIAADAARAGDTAALRVFTDYGAAVGEGLATLLALYRPTTVVIGGGSATFLAEYRDAMMSVVERTSLWHSTFTVRPTELDDFGGAIGGAYLALATLAR</sequence>
<dbReference type="PANTHER" id="PTHR18964:SF149">
    <property type="entry name" value="BIFUNCTIONAL UDP-N-ACETYLGLUCOSAMINE 2-EPIMERASE_N-ACETYLMANNOSAMINE KINASE"/>
    <property type="match status" value="1"/>
</dbReference>
<dbReference type="Gene3D" id="3.30.420.40">
    <property type="match status" value="2"/>
</dbReference>
<comment type="caution">
    <text evidence="2">The sequence shown here is derived from an EMBL/GenBank/DDBJ whole genome shotgun (WGS) entry which is preliminary data.</text>
</comment>
<reference evidence="3" key="1">
    <citation type="journal article" date="2019" name="Int. J. Syst. Evol. Microbiol.">
        <title>The Global Catalogue of Microorganisms (GCM) 10K type strain sequencing project: providing services to taxonomists for standard genome sequencing and annotation.</title>
        <authorList>
            <consortium name="The Broad Institute Genomics Platform"/>
            <consortium name="The Broad Institute Genome Sequencing Center for Infectious Disease"/>
            <person name="Wu L."/>
            <person name="Ma J."/>
        </authorList>
    </citation>
    <scope>NUCLEOTIDE SEQUENCE [LARGE SCALE GENOMIC DNA]</scope>
    <source>
        <strain evidence="3">JCM 16949</strain>
    </source>
</reference>
<dbReference type="RefSeq" id="WP_344757640.1">
    <property type="nucleotide sequence ID" value="NZ_BAABAE010000005.1"/>
</dbReference>
<dbReference type="InterPro" id="IPR000600">
    <property type="entry name" value="ROK"/>
</dbReference>
<dbReference type="Pfam" id="PF00480">
    <property type="entry name" value="ROK"/>
    <property type="match status" value="1"/>
</dbReference>
<keyword evidence="3" id="KW-1185">Reference proteome</keyword>
<dbReference type="EMBL" id="BAABAE010000005">
    <property type="protein sequence ID" value="GAA3750287.1"/>
    <property type="molecule type" value="Genomic_DNA"/>
</dbReference>